<dbReference type="EMBL" id="KZ678379">
    <property type="protein sequence ID" value="PSS02156.1"/>
    <property type="molecule type" value="Genomic_DNA"/>
</dbReference>
<dbReference type="InterPro" id="IPR025952">
    <property type="entry name" value="R3H-assoc_dom"/>
</dbReference>
<proteinExistence type="predicted"/>
<evidence type="ECO:0000256" key="1">
    <source>
        <dbReference type="SAM" id="MobiDB-lite"/>
    </source>
</evidence>
<feature type="region of interest" description="Disordered" evidence="1">
    <location>
        <begin position="119"/>
        <end position="153"/>
    </location>
</feature>
<name>A0A2T3AKG5_9PEZI</name>
<accession>A0A2T3AKG5</accession>
<dbReference type="Pfam" id="PF13902">
    <property type="entry name" value="R3H-assoc"/>
    <property type="match status" value="1"/>
</dbReference>
<reference evidence="3 4" key="1">
    <citation type="journal article" date="2018" name="Mycol. Prog.">
        <title>Coniella lustricola, a new species from submerged detritus.</title>
        <authorList>
            <person name="Raudabaugh D.B."/>
            <person name="Iturriaga T."/>
            <person name="Carver A."/>
            <person name="Mondo S."/>
            <person name="Pangilinan J."/>
            <person name="Lipzen A."/>
            <person name="He G."/>
            <person name="Amirebrahimi M."/>
            <person name="Grigoriev I.V."/>
            <person name="Miller A.N."/>
        </authorList>
    </citation>
    <scope>NUCLEOTIDE SEQUENCE [LARGE SCALE GENOMIC DNA]</scope>
    <source>
        <strain evidence="3 4">B22-T-1</strain>
    </source>
</reference>
<feature type="compositionally biased region" description="Basic and acidic residues" evidence="1">
    <location>
        <begin position="129"/>
        <end position="153"/>
    </location>
</feature>
<dbReference type="Proteomes" id="UP000241462">
    <property type="component" value="Unassembled WGS sequence"/>
</dbReference>
<dbReference type="SUPFAM" id="SSF82708">
    <property type="entry name" value="R3H domain"/>
    <property type="match status" value="1"/>
</dbReference>
<dbReference type="AlphaFoldDB" id="A0A2T3AKG5"/>
<evidence type="ECO:0000313" key="3">
    <source>
        <dbReference type="EMBL" id="PSS02156.1"/>
    </source>
</evidence>
<keyword evidence="4" id="KW-1185">Reference proteome</keyword>
<feature type="compositionally biased region" description="Low complexity" evidence="1">
    <location>
        <begin position="29"/>
        <end position="48"/>
    </location>
</feature>
<sequence>MAYGRYSAVPPPSNVASSPPAQPPPPQQEPQEQQQPQQPAQAPHPAQVAAGAIDIEAWTISALQSLSVSPEARGIGGTPLAIPLDDHHHAAAAAVVPVLVGEGGVPRVVIAVNEAHANAGITPPRRPSSRRDSMKRREALLKGKEGSRQRRRWDMARLTDVPNVEPPKPSDWEPRPVYPIHHIPYHIAQFWDRGLRQQVEDKGATSRKKKATTAKGQVPRVLRDTLKKTPGVKGWVRTLEEPVRHFLTEQTASDDTSELDKSSESDFSDDEVVFVGRKSAPLDAAAAAASAVAWKKAHREVRDQTVDHGMIFDSLEEDESGAFKRWLTHSISDYYGLDSRSVTMGNPARRCVYIGIRETDVRRGSQLSSELPRPLWERL</sequence>
<feature type="domain" description="R3H-associated N-terminal" evidence="2">
    <location>
        <begin position="127"/>
        <end position="228"/>
    </location>
</feature>
<organism evidence="3 4">
    <name type="scientific">Coniella lustricola</name>
    <dbReference type="NCBI Taxonomy" id="2025994"/>
    <lineage>
        <taxon>Eukaryota</taxon>
        <taxon>Fungi</taxon>
        <taxon>Dikarya</taxon>
        <taxon>Ascomycota</taxon>
        <taxon>Pezizomycotina</taxon>
        <taxon>Sordariomycetes</taxon>
        <taxon>Sordariomycetidae</taxon>
        <taxon>Diaporthales</taxon>
        <taxon>Schizoparmaceae</taxon>
        <taxon>Coniella</taxon>
    </lineage>
</organism>
<dbReference type="InParanoid" id="A0A2T3AKG5"/>
<evidence type="ECO:0000259" key="2">
    <source>
        <dbReference type="Pfam" id="PF13902"/>
    </source>
</evidence>
<evidence type="ECO:0000313" key="4">
    <source>
        <dbReference type="Proteomes" id="UP000241462"/>
    </source>
</evidence>
<dbReference type="GO" id="GO:0003676">
    <property type="term" value="F:nucleic acid binding"/>
    <property type="evidence" value="ECO:0007669"/>
    <property type="project" value="InterPro"/>
</dbReference>
<feature type="region of interest" description="Disordered" evidence="1">
    <location>
        <begin position="1"/>
        <end position="48"/>
    </location>
</feature>
<dbReference type="InterPro" id="IPR036867">
    <property type="entry name" value="R3H_dom_sf"/>
</dbReference>
<protein>
    <recommendedName>
        <fullName evidence="2">R3H-associated N-terminal domain-containing protein</fullName>
    </recommendedName>
</protein>
<gene>
    <name evidence="3" type="ORF">BD289DRAFT_422725</name>
</gene>
<dbReference type="OrthoDB" id="10256743at2759"/>